<feature type="transmembrane region" description="Helical" evidence="1">
    <location>
        <begin position="166"/>
        <end position="185"/>
    </location>
</feature>
<organism evidence="2 3">
    <name type="scientific">Sphingomonas psychrolutea</name>
    <dbReference type="NCBI Taxonomy" id="1259676"/>
    <lineage>
        <taxon>Bacteria</taxon>
        <taxon>Pseudomonadati</taxon>
        <taxon>Pseudomonadota</taxon>
        <taxon>Alphaproteobacteria</taxon>
        <taxon>Sphingomonadales</taxon>
        <taxon>Sphingomonadaceae</taxon>
        <taxon>Sphingomonas</taxon>
    </lineage>
</organism>
<keyword evidence="1" id="KW-0812">Transmembrane</keyword>
<dbReference type="Proteomes" id="UP000618591">
    <property type="component" value="Unassembled WGS sequence"/>
</dbReference>
<evidence type="ECO:0008006" key="4">
    <source>
        <dbReference type="Google" id="ProtNLM"/>
    </source>
</evidence>
<feature type="transmembrane region" description="Helical" evidence="1">
    <location>
        <begin position="6"/>
        <end position="21"/>
    </location>
</feature>
<dbReference type="RefSeq" id="WP_188444770.1">
    <property type="nucleotide sequence ID" value="NZ_BMDW01000001.1"/>
</dbReference>
<feature type="transmembrane region" description="Helical" evidence="1">
    <location>
        <begin position="134"/>
        <end position="159"/>
    </location>
</feature>
<feature type="transmembrane region" description="Helical" evidence="1">
    <location>
        <begin position="214"/>
        <end position="231"/>
    </location>
</feature>
<keyword evidence="3" id="KW-1185">Reference proteome</keyword>
<evidence type="ECO:0000256" key="1">
    <source>
        <dbReference type="SAM" id="Phobius"/>
    </source>
</evidence>
<sequence length="430" mass="47509">MSVELTILTGLIGVLALFAIVRPSMLFGYPIAAAMLMWFFLIPQAWRIESVGELNDFEPTLTWGYMILCVLMTVIGFVAGGARTPAVNRNTLEALSEKYDLNKLFIGSVALVAIGGFAMIMISREAATMAANEAWTGAIAFYAMISILLIYGACLSWLLYLYTSSLRCLTIAVFGLAFTVPTILFGARRELSFTVASIILLGFFFVKGRSVSRLILVPLVLFGGILVNQAGEIRGYISQKDSNLIQAVAASDQQSADTNLKRYDEMASGVSDIAIASWSNDYKLLSPYYNTIVQLYVPAFIFGRDFKNAMRADDADSERYSRYFANGATRTGFSDSFQSFHYFGCLIFFAISYCMGILWKNARSGDIVSQFYYMLLLAVGLKVFTESTSIFIGILPLIIGSTFVVFRYAQRKVPGKGGQPLVPYARQRLS</sequence>
<feature type="transmembrane region" description="Helical" evidence="1">
    <location>
        <begin position="340"/>
        <end position="359"/>
    </location>
</feature>
<feature type="transmembrane region" description="Helical" evidence="1">
    <location>
        <begin position="104"/>
        <end position="122"/>
    </location>
</feature>
<protein>
    <recommendedName>
        <fullName evidence="4">Oligosaccharide repeat unit polymerase</fullName>
    </recommendedName>
</protein>
<accession>A0ABQ1G088</accession>
<feature type="transmembrane region" description="Helical" evidence="1">
    <location>
        <begin position="26"/>
        <end position="43"/>
    </location>
</feature>
<comment type="caution">
    <text evidence="2">The sequence shown here is derived from an EMBL/GenBank/DDBJ whole genome shotgun (WGS) entry which is preliminary data.</text>
</comment>
<evidence type="ECO:0000313" key="3">
    <source>
        <dbReference type="Proteomes" id="UP000618591"/>
    </source>
</evidence>
<name>A0ABQ1G088_9SPHN</name>
<keyword evidence="1" id="KW-0472">Membrane</keyword>
<feature type="transmembrane region" description="Helical" evidence="1">
    <location>
        <begin position="390"/>
        <end position="409"/>
    </location>
</feature>
<dbReference type="EMBL" id="BMDW01000001">
    <property type="protein sequence ID" value="GGA34100.1"/>
    <property type="molecule type" value="Genomic_DNA"/>
</dbReference>
<evidence type="ECO:0000313" key="2">
    <source>
        <dbReference type="EMBL" id="GGA34100.1"/>
    </source>
</evidence>
<feature type="transmembrane region" description="Helical" evidence="1">
    <location>
        <begin position="63"/>
        <end position="83"/>
    </location>
</feature>
<reference evidence="3" key="1">
    <citation type="journal article" date="2019" name="Int. J. Syst. Evol. Microbiol.">
        <title>The Global Catalogue of Microorganisms (GCM) 10K type strain sequencing project: providing services to taxonomists for standard genome sequencing and annotation.</title>
        <authorList>
            <consortium name="The Broad Institute Genomics Platform"/>
            <consortium name="The Broad Institute Genome Sequencing Center for Infectious Disease"/>
            <person name="Wu L."/>
            <person name="Ma J."/>
        </authorList>
    </citation>
    <scope>NUCLEOTIDE SEQUENCE [LARGE SCALE GENOMIC DNA]</scope>
    <source>
        <strain evidence="3">CGMCC 1.10106</strain>
    </source>
</reference>
<keyword evidence="1" id="KW-1133">Transmembrane helix</keyword>
<feature type="transmembrane region" description="Helical" evidence="1">
    <location>
        <begin position="191"/>
        <end position="207"/>
    </location>
</feature>
<gene>
    <name evidence="2" type="ORF">GCM10011395_00500</name>
</gene>
<proteinExistence type="predicted"/>